<protein>
    <submittedName>
        <fullName evidence="1">Uncharacterized protein</fullName>
    </submittedName>
</protein>
<sequence length="325" mass="36265">MKLGPRPRSEQVMRRTAIDQWHPVAPWIRPVRRSGRREELAHHSIASQVLSSPRPPHRPPHAHDPILNSAIAEVPHKRVVLVLVELLDAAYGKGKHDSSIWRRAMENAQKERDFSDSTASRMALSGLRIALESVGAEEYERGQTGWPSGFAHGVQAYEPAVPTLPSIGYRAEVAADVPGGLRLRVSNGKLSLFHARSLLIAIHCSDSKSPANYVGIARSLRGRRLSHSPKRAAELLDWFVPLVGVCDFSMAEHQGYANVMQDVFSRIGKPRRGARESSRRRSSAAALQLRASLFLSPPSLELFRQRHLPISGDKYGRRVEEQRTH</sequence>
<proteinExistence type="predicted"/>
<keyword evidence="2" id="KW-1185">Reference proteome</keyword>
<dbReference type="AlphaFoldDB" id="A0A371D9F5"/>
<accession>A0A371D9F5</accession>
<evidence type="ECO:0000313" key="1">
    <source>
        <dbReference type="EMBL" id="RDX49150.1"/>
    </source>
</evidence>
<name>A0A371D9F5_9APHY</name>
<reference evidence="1 2" key="1">
    <citation type="journal article" date="2018" name="Biotechnol. Biofuels">
        <title>Integrative visual omics of the white-rot fungus Polyporus brumalis exposes the biotechnological potential of its oxidative enzymes for delignifying raw plant biomass.</title>
        <authorList>
            <person name="Miyauchi S."/>
            <person name="Rancon A."/>
            <person name="Drula E."/>
            <person name="Hage H."/>
            <person name="Chaduli D."/>
            <person name="Favel A."/>
            <person name="Grisel S."/>
            <person name="Henrissat B."/>
            <person name="Herpoel-Gimbert I."/>
            <person name="Ruiz-Duenas F.J."/>
            <person name="Chevret D."/>
            <person name="Hainaut M."/>
            <person name="Lin J."/>
            <person name="Wang M."/>
            <person name="Pangilinan J."/>
            <person name="Lipzen A."/>
            <person name="Lesage-Meessen L."/>
            <person name="Navarro D."/>
            <person name="Riley R."/>
            <person name="Grigoriev I.V."/>
            <person name="Zhou S."/>
            <person name="Raouche S."/>
            <person name="Rosso M.N."/>
        </authorList>
    </citation>
    <scope>NUCLEOTIDE SEQUENCE [LARGE SCALE GENOMIC DNA]</scope>
    <source>
        <strain evidence="1 2">BRFM 1820</strain>
    </source>
</reference>
<dbReference type="EMBL" id="KZ857407">
    <property type="protein sequence ID" value="RDX49150.1"/>
    <property type="molecule type" value="Genomic_DNA"/>
</dbReference>
<evidence type="ECO:0000313" key="2">
    <source>
        <dbReference type="Proteomes" id="UP000256964"/>
    </source>
</evidence>
<dbReference type="Proteomes" id="UP000256964">
    <property type="component" value="Unassembled WGS sequence"/>
</dbReference>
<organism evidence="1 2">
    <name type="scientific">Lentinus brumalis</name>
    <dbReference type="NCBI Taxonomy" id="2498619"/>
    <lineage>
        <taxon>Eukaryota</taxon>
        <taxon>Fungi</taxon>
        <taxon>Dikarya</taxon>
        <taxon>Basidiomycota</taxon>
        <taxon>Agaricomycotina</taxon>
        <taxon>Agaricomycetes</taxon>
        <taxon>Polyporales</taxon>
        <taxon>Polyporaceae</taxon>
        <taxon>Lentinus</taxon>
    </lineage>
</organism>
<gene>
    <name evidence="1" type="ORF">OH76DRAFT_559099</name>
</gene>